<evidence type="ECO:0000259" key="1">
    <source>
        <dbReference type="PROSITE" id="PS51819"/>
    </source>
</evidence>
<gene>
    <name evidence="2" type="ORF">EV210_10625</name>
</gene>
<organism evidence="2 3">
    <name type="scientific">Anaerospora hongkongensis</name>
    <dbReference type="NCBI Taxonomy" id="244830"/>
    <lineage>
        <taxon>Bacteria</taxon>
        <taxon>Bacillati</taxon>
        <taxon>Bacillota</taxon>
        <taxon>Negativicutes</taxon>
        <taxon>Selenomonadales</taxon>
        <taxon>Sporomusaceae</taxon>
        <taxon>Anaerospora</taxon>
    </lineage>
</organism>
<evidence type="ECO:0000313" key="3">
    <source>
        <dbReference type="Proteomes" id="UP000295063"/>
    </source>
</evidence>
<keyword evidence="3" id="KW-1185">Reference proteome</keyword>
<evidence type="ECO:0000313" key="2">
    <source>
        <dbReference type="EMBL" id="TCL37162.1"/>
    </source>
</evidence>
<name>A0A4V2Q8L4_9FIRM</name>
<dbReference type="EMBL" id="SLUI01000006">
    <property type="protein sequence ID" value="TCL37162.1"/>
    <property type="molecule type" value="Genomic_DNA"/>
</dbReference>
<dbReference type="Proteomes" id="UP000295063">
    <property type="component" value="Unassembled WGS sequence"/>
</dbReference>
<dbReference type="PANTHER" id="PTHR36503">
    <property type="entry name" value="BLR2520 PROTEIN"/>
    <property type="match status" value="1"/>
</dbReference>
<accession>A0A4V2Q8L4</accession>
<dbReference type="Pfam" id="PF00903">
    <property type="entry name" value="Glyoxalase"/>
    <property type="match status" value="1"/>
</dbReference>
<dbReference type="InterPro" id="IPR037523">
    <property type="entry name" value="VOC_core"/>
</dbReference>
<protein>
    <recommendedName>
        <fullName evidence="1">VOC domain-containing protein</fullName>
    </recommendedName>
</protein>
<dbReference type="AlphaFoldDB" id="A0A4V2Q8L4"/>
<sequence length="139" mass="15413">MRQKLNVITLGVRDLAASLTFYRDGLGWQPAESNDSITFFDMGGVILALYPRKLLAEDAGLPEQGSGFTGVTVAYNAKSEEEVNAVFAKVEKAGASIVKPPQKVFWGGYSGYFADPDKHLWEVAYNPYWQFNDQDQVVL</sequence>
<dbReference type="OrthoDB" id="9815599at2"/>
<dbReference type="Gene3D" id="3.10.180.10">
    <property type="entry name" value="2,3-Dihydroxybiphenyl 1,2-Dioxygenase, domain 1"/>
    <property type="match status" value="1"/>
</dbReference>
<feature type="domain" description="VOC" evidence="1">
    <location>
        <begin position="4"/>
        <end position="126"/>
    </location>
</feature>
<dbReference type="InterPro" id="IPR004360">
    <property type="entry name" value="Glyas_Fos-R_dOase_dom"/>
</dbReference>
<dbReference type="InterPro" id="IPR029068">
    <property type="entry name" value="Glyas_Bleomycin-R_OHBP_Dase"/>
</dbReference>
<dbReference type="SUPFAM" id="SSF54593">
    <property type="entry name" value="Glyoxalase/Bleomycin resistance protein/Dihydroxybiphenyl dioxygenase"/>
    <property type="match status" value="1"/>
</dbReference>
<dbReference type="CDD" id="cd07251">
    <property type="entry name" value="VOC_like"/>
    <property type="match status" value="1"/>
</dbReference>
<reference evidence="2 3" key="1">
    <citation type="submission" date="2019-03" db="EMBL/GenBank/DDBJ databases">
        <title>Genomic Encyclopedia of Type Strains, Phase IV (KMG-IV): sequencing the most valuable type-strain genomes for metagenomic binning, comparative biology and taxonomic classification.</title>
        <authorList>
            <person name="Goeker M."/>
        </authorList>
    </citation>
    <scope>NUCLEOTIDE SEQUENCE [LARGE SCALE GENOMIC DNA]</scope>
    <source>
        <strain evidence="2 3">DSM 15969</strain>
    </source>
</reference>
<comment type="caution">
    <text evidence="2">The sequence shown here is derived from an EMBL/GenBank/DDBJ whole genome shotgun (WGS) entry which is preliminary data.</text>
</comment>
<dbReference type="PANTHER" id="PTHR36503:SF1">
    <property type="entry name" value="BLR2520 PROTEIN"/>
    <property type="match status" value="1"/>
</dbReference>
<dbReference type="PROSITE" id="PS51819">
    <property type="entry name" value="VOC"/>
    <property type="match status" value="1"/>
</dbReference>
<proteinExistence type="predicted"/>
<dbReference type="RefSeq" id="WP_132079278.1">
    <property type="nucleotide sequence ID" value="NZ_DAMAKO010000005.1"/>
</dbReference>